<dbReference type="Proteomes" id="UP000679848">
    <property type="component" value="Chromosome"/>
</dbReference>
<evidence type="ECO:0000256" key="5">
    <source>
        <dbReference type="SAM" id="Phobius"/>
    </source>
</evidence>
<feature type="transmembrane region" description="Helical" evidence="5">
    <location>
        <begin position="193"/>
        <end position="211"/>
    </location>
</feature>
<feature type="transmembrane region" description="Helical" evidence="5">
    <location>
        <begin position="138"/>
        <end position="162"/>
    </location>
</feature>
<keyword evidence="4 5" id="KW-0472">Membrane</keyword>
<reference evidence="6" key="1">
    <citation type="submission" date="2020-09" db="EMBL/GenBank/DDBJ databases">
        <title>New species isolated from human feces.</title>
        <authorList>
            <person name="Kitahara M."/>
            <person name="Shigeno Y."/>
            <person name="Shime M."/>
            <person name="Matsumoto Y."/>
            <person name="Nakamura S."/>
            <person name="Motooka D."/>
            <person name="Fukuoka S."/>
            <person name="Nishikawa H."/>
            <person name="Benno Y."/>
        </authorList>
    </citation>
    <scope>NUCLEOTIDE SEQUENCE</scope>
    <source>
        <strain evidence="6">MM59</strain>
    </source>
</reference>
<dbReference type="AlphaFoldDB" id="A0A810Q3L9"/>
<proteinExistence type="predicted"/>
<evidence type="ECO:0000256" key="1">
    <source>
        <dbReference type="ARBA" id="ARBA00004141"/>
    </source>
</evidence>
<protein>
    <recommendedName>
        <fullName evidence="8">Peptidase S54 rhomboid domain-containing protein</fullName>
    </recommendedName>
</protein>
<dbReference type="InterPro" id="IPR035952">
    <property type="entry name" value="Rhomboid-like_sf"/>
</dbReference>
<comment type="subcellular location">
    <subcellularLocation>
        <location evidence="1">Membrane</location>
        <topology evidence="1">Multi-pass membrane protein</topology>
    </subcellularLocation>
</comment>
<dbReference type="KEGG" id="pfaa:MM59RIKEN_02380"/>
<dbReference type="GO" id="GO:0004252">
    <property type="term" value="F:serine-type endopeptidase activity"/>
    <property type="evidence" value="ECO:0007669"/>
    <property type="project" value="InterPro"/>
</dbReference>
<sequence length="293" mass="34024">MRKLSAAVDRFAYNHPRFGIPNLMKFIVIGNVLVYLLSLFAGYGAVSFLNFQWAAITHGELWRLITFIFMPGYYSTGDVLWLALFLYFYYMIGTVLEREWGTAKFTLYYFSGVVLTLVVGIVTALVSGHNVLIEGTSYVNLSMFFAFAMLYPETQFLVFFIIPVKVKWLAWIDAAFFALSVVTSLFRLDILNALLPVVALLNFFVFFWTNITDEIAYRRGRTRHQSSHQTIQFKSAVRQQRKKEAERGYRHKCAVCGRTDADHPELEFRYCSRCAGYHCFCQDHIFNHEHFTE</sequence>
<dbReference type="SUPFAM" id="SSF144091">
    <property type="entry name" value="Rhomboid-like"/>
    <property type="match status" value="1"/>
</dbReference>
<keyword evidence="7" id="KW-1185">Reference proteome</keyword>
<keyword evidence="3 5" id="KW-1133">Transmembrane helix</keyword>
<dbReference type="Gene3D" id="1.20.1540.10">
    <property type="entry name" value="Rhomboid-like"/>
    <property type="match status" value="1"/>
</dbReference>
<evidence type="ECO:0000256" key="4">
    <source>
        <dbReference type="ARBA" id="ARBA00023136"/>
    </source>
</evidence>
<evidence type="ECO:0008006" key="8">
    <source>
        <dbReference type="Google" id="ProtNLM"/>
    </source>
</evidence>
<feature type="transmembrane region" description="Helical" evidence="5">
    <location>
        <begin position="26"/>
        <end position="49"/>
    </location>
</feature>
<organism evidence="6 7">
    <name type="scientific">Pusillibacter faecalis</name>
    <dbReference type="NCBI Taxonomy" id="2714358"/>
    <lineage>
        <taxon>Bacteria</taxon>
        <taxon>Bacillati</taxon>
        <taxon>Bacillota</taxon>
        <taxon>Clostridia</taxon>
        <taxon>Eubacteriales</taxon>
        <taxon>Oscillospiraceae</taxon>
        <taxon>Pusillibacter</taxon>
    </lineage>
</organism>
<accession>A0A810Q3L9</accession>
<evidence type="ECO:0000256" key="2">
    <source>
        <dbReference type="ARBA" id="ARBA00022692"/>
    </source>
</evidence>
<feature type="transmembrane region" description="Helical" evidence="5">
    <location>
        <begin position="61"/>
        <end position="87"/>
    </location>
</feature>
<feature type="transmembrane region" description="Helical" evidence="5">
    <location>
        <begin position="168"/>
        <end position="186"/>
    </location>
</feature>
<name>A0A810Q3L9_9FIRM</name>
<dbReference type="EMBL" id="AP023420">
    <property type="protein sequence ID" value="BCK82919.1"/>
    <property type="molecule type" value="Genomic_DNA"/>
</dbReference>
<evidence type="ECO:0000256" key="3">
    <source>
        <dbReference type="ARBA" id="ARBA00022989"/>
    </source>
</evidence>
<keyword evidence="2 5" id="KW-0812">Transmembrane</keyword>
<feature type="transmembrane region" description="Helical" evidence="5">
    <location>
        <begin position="107"/>
        <end position="126"/>
    </location>
</feature>
<dbReference type="RefSeq" id="WP_187031264.1">
    <property type="nucleotide sequence ID" value="NZ_AP023420.1"/>
</dbReference>
<evidence type="ECO:0000313" key="6">
    <source>
        <dbReference type="EMBL" id="BCK82919.1"/>
    </source>
</evidence>
<dbReference type="GO" id="GO:0016020">
    <property type="term" value="C:membrane"/>
    <property type="evidence" value="ECO:0007669"/>
    <property type="project" value="UniProtKB-SubCell"/>
</dbReference>
<gene>
    <name evidence="6" type="ORF">MM59RIKEN_02380</name>
</gene>
<evidence type="ECO:0000313" key="7">
    <source>
        <dbReference type="Proteomes" id="UP000679848"/>
    </source>
</evidence>